<dbReference type="Proteomes" id="UP000390763">
    <property type="component" value="Unassembled WGS sequence"/>
</dbReference>
<dbReference type="InterPro" id="IPR001173">
    <property type="entry name" value="Glyco_trans_2-like"/>
</dbReference>
<dbReference type="AlphaFoldDB" id="A0AB35ZF98"/>
<accession>A0AB35ZF98</accession>
<dbReference type="GO" id="GO:0016758">
    <property type="term" value="F:hexosyltransferase activity"/>
    <property type="evidence" value="ECO:0007669"/>
    <property type="project" value="UniProtKB-ARBA"/>
</dbReference>
<keyword evidence="1" id="KW-0328">Glycosyltransferase</keyword>
<dbReference type="EMBL" id="VZBT01000013">
    <property type="protein sequence ID" value="MQO02829.1"/>
    <property type="molecule type" value="Genomic_DNA"/>
</dbReference>
<gene>
    <name evidence="4" type="ORF">F7D62_01590</name>
</gene>
<evidence type="ECO:0000256" key="1">
    <source>
        <dbReference type="ARBA" id="ARBA00022676"/>
    </source>
</evidence>
<dbReference type="CDD" id="cd00761">
    <property type="entry name" value="Glyco_tranf_GTA_type"/>
    <property type="match status" value="1"/>
</dbReference>
<proteinExistence type="predicted"/>
<name>A0AB35ZF98_9BACT</name>
<dbReference type="Pfam" id="PF00535">
    <property type="entry name" value="Glycos_transf_2"/>
    <property type="match status" value="1"/>
</dbReference>
<dbReference type="PANTHER" id="PTHR22916">
    <property type="entry name" value="GLYCOSYLTRANSFERASE"/>
    <property type="match status" value="1"/>
</dbReference>
<keyword evidence="2" id="KW-0808">Transferase</keyword>
<dbReference type="InterPro" id="IPR029044">
    <property type="entry name" value="Nucleotide-diphossugar_trans"/>
</dbReference>
<reference evidence="5" key="1">
    <citation type="submission" date="2019-09" db="EMBL/GenBank/DDBJ databases">
        <title>Distinct polysaccharide growth profiles of human intestinal Prevotella copri isolates.</title>
        <authorList>
            <person name="Fehlner-Peach H."/>
            <person name="Magnabosco C."/>
            <person name="Raghavan V."/>
            <person name="Scher J.U."/>
            <person name="Tett A."/>
            <person name="Cox L.M."/>
            <person name="Gottsegen C."/>
            <person name="Watters A."/>
            <person name="Wiltshire- Gordon J.D."/>
            <person name="Segata N."/>
            <person name="Bonneau R."/>
            <person name="Littman D.R."/>
        </authorList>
    </citation>
    <scope>NUCLEOTIDE SEQUENCE [LARGE SCALE GENOMIC DNA]</scope>
    <source>
        <strain evidence="5">iAK279</strain>
    </source>
</reference>
<organism evidence="4 5">
    <name type="scientific">Segatella copri</name>
    <dbReference type="NCBI Taxonomy" id="165179"/>
    <lineage>
        <taxon>Bacteria</taxon>
        <taxon>Pseudomonadati</taxon>
        <taxon>Bacteroidota</taxon>
        <taxon>Bacteroidia</taxon>
        <taxon>Bacteroidales</taxon>
        <taxon>Prevotellaceae</taxon>
        <taxon>Segatella</taxon>
    </lineage>
</organism>
<dbReference type="PANTHER" id="PTHR22916:SF51">
    <property type="entry name" value="GLYCOSYLTRANSFERASE EPSH-RELATED"/>
    <property type="match status" value="1"/>
</dbReference>
<evidence type="ECO:0000313" key="5">
    <source>
        <dbReference type="Proteomes" id="UP000390763"/>
    </source>
</evidence>
<evidence type="ECO:0000313" key="4">
    <source>
        <dbReference type="EMBL" id="MQO02829.1"/>
    </source>
</evidence>
<dbReference type="SUPFAM" id="SSF53448">
    <property type="entry name" value="Nucleotide-diphospho-sugar transferases"/>
    <property type="match status" value="1"/>
</dbReference>
<evidence type="ECO:0000256" key="2">
    <source>
        <dbReference type="ARBA" id="ARBA00022679"/>
    </source>
</evidence>
<sequence>MAKISIIVPVYNVSKYLKRSLDSLINQTLKDLEIIIVNDGSTDNSLDICQEYASLDNRIKVISKENGGLSSARNYGLRYVTSDYVAFIDSDDYVALDMFETMYGEMQNNIYDTIFCNFYIQDNKEQMVAKQEVSERMTFTDNDVFEKLFLGMVGAEPSYPHTARYFMTVWHAIYSMKIIRNFNLHFKDFIAEDLVFHCDYLSHAKDVIYIPKCLYYYCWNGNSLSNTYNDSRFVKDLDVYNYVSCMLVKCNKSYLVNADKFLLLRIRLDIFDIVDHCLTKKNSISAISKIMNRQEVTELYERYPFTKLTFKHLILFLLFKYSSSSQIYRFIKLARRFSK</sequence>
<feature type="domain" description="Glycosyltransferase 2-like" evidence="3">
    <location>
        <begin position="5"/>
        <end position="130"/>
    </location>
</feature>
<dbReference type="Gene3D" id="3.90.550.10">
    <property type="entry name" value="Spore Coat Polysaccharide Biosynthesis Protein SpsA, Chain A"/>
    <property type="match status" value="1"/>
</dbReference>
<dbReference type="RefSeq" id="WP_153088315.1">
    <property type="nucleotide sequence ID" value="NZ_VZAO01000224.1"/>
</dbReference>
<evidence type="ECO:0000259" key="3">
    <source>
        <dbReference type="Pfam" id="PF00535"/>
    </source>
</evidence>
<comment type="caution">
    <text evidence="4">The sequence shown here is derived from an EMBL/GenBank/DDBJ whole genome shotgun (WGS) entry which is preliminary data.</text>
</comment>
<protein>
    <submittedName>
        <fullName evidence="4">Glycosyltransferase</fullName>
    </submittedName>
</protein>